<protein>
    <submittedName>
        <fullName evidence="1">Uncharacterized protein</fullName>
    </submittedName>
</protein>
<dbReference type="Proteomes" id="UP000237319">
    <property type="component" value="Unassembled WGS sequence"/>
</dbReference>
<dbReference type="EMBL" id="PGLV01000001">
    <property type="protein sequence ID" value="POZ56424.1"/>
    <property type="molecule type" value="Genomic_DNA"/>
</dbReference>
<evidence type="ECO:0000313" key="2">
    <source>
        <dbReference type="Proteomes" id="UP000237319"/>
    </source>
</evidence>
<gene>
    <name evidence="1" type="ORF">LYSIN_01207</name>
</gene>
<name>A0A2S5D039_LYSSH</name>
<keyword evidence="2" id="KW-1185">Reference proteome</keyword>
<reference evidence="1 2" key="1">
    <citation type="submission" date="2017-11" db="EMBL/GenBank/DDBJ databases">
        <title>Genome sequence of Lysinibacillus sphaericus, a lignin-degrading bacteria isolated from municipal solid waste soil.</title>
        <authorList>
            <person name="Persinoti G.F."/>
            <person name="Paixao D.A."/>
            <person name="Bugg T.D."/>
            <person name="Squina F.M."/>
        </authorList>
    </citation>
    <scope>NUCLEOTIDE SEQUENCE [LARGE SCALE GENOMIC DNA]</scope>
    <source>
        <strain evidence="1 2">A1</strain>
    </source>
</reference>
<dbReference type="RefSeq" id="WP_103976553.1">
    <property type="nucleotide sequence ID" value="NZ_PGLV01000001.1"/>
</dbReference>
<dbReference type="AlphaFoldDB" id="A0A2S5D039"/>
<accession>A0A2S5D039</accession>
<comment type="caution">
    <text evidence="1">The sequence shown here is derived from an EMBL/GenBank/DDBJ whole genome shotgun (WGS) entry which is preliminary data.</text>
</comment>
<evidence type="ECO:0000313" key="1">
    <source>
        <dbReference type="EMBL" id="POZ56424.1"/>
    </source>
</evidence>
<sequence>MTTTLTLDKMSETIDILKAITNSENEAMDIFKYHDSDINKLITFVDDVVDGLRAVYSVLYNHEAEDVCLVNLIKCKDYFYSVGHEHWGDDNFIEGSYQAYDIVTGILDVNDRIKEVVESSFSESFIDLFSSREADNEIRVNIDMDDTQLHLNSVSPDVTDFFLFDYSSTAKGDQVVHMDWFDDEYLKQMVEGIQTYLDLKNKNK</sequence>
<proteinExistence type="predicted"/>
<organism evidence="1 2">
    <name type="scientific">Lysinibacillus sphaericus</name>
    <name type="common">Bacillus sphaericus</name>
    <dbReference type="NCBI Taxonomy" id="1421"/>
    <lineage>
        <taxon>Bacteria</taxon>
        <taxon>Bacillati</taxon>
        <taxon>Bacillota</taxon>
        <taxon>Bacilli</taxon>
        <taxon>Bacillales</taxon>
        <taxon>Bacillaceae</taxon>
        <taxon>Lysinibacillus</taxon>
    </lineage>
</organism>